<name>A0ABS8M5I7_9FLAO</name>
<dbReference type="RefSeq" id="WP_230000999.1">
    <property type="nucleotide sequence ID" value="NZ_JAJJMN010000002.1"/>
</dbReference>
<keyword evidence="2" id="KW-1185">Reference proteome</keyword>
<protein>
    <submittedName>
        <fullName evidence="1">Uncharacterized protein</fullName>
    </submittedName>
</protein>
<sequence length="166" mass="19902">MELTIRNYTIAQKSEKFDILVPCDSSVELKFSYVDFETKETPKKKLTVKFALNQSNDELSEFNFVNFKNTDLIFFRYTYQWGIIDFKTKQLKRNIIDKSLDFPFFYLHDNCILVIDDSFAETITFDGETIDKISNEQPHEMNEHEDYFEFDIIGIEKRKLSKFHKR</sequence>
<evidence type="ECO:0000313" key="1">
    <source>
        <dbReference type="EMBL" id="MCC9020065.1"/>
    </source>
</evidence>
<accession>A0ABS8M5I7</accession>
<reference evidence="1" key="1">
    <citation type="submission" date="2021-11" db="EMBL/GenBank/DDBJ databases">
        <title>Description of novel Flavobacterium species.</title>
        <authorList>
            <person name="Saticioglu I.B."/>
            <person name="Ay H."/>
            <person name="Altun S."/>
            <person name="Duman M."/>
        </authorList>
    </citation>
    <scope>NUCLEOTIDE SEQUENCE</scope>
    <source>
        <strain evidence="1">F-126</strain>
    </source>
</reference>
<dbReference type="Proteomes" id="UP001430700">
    <property type="component" value="Unassembled WGS sequence"/>
</dbReference>
<proteinExistence type="predicted"/>
<organism evidence="1 2">
    <name type="scientific">Flavobacterium lipolyticum</name>
    <dbReference type="NCBI Taxonomy" id="2893754"/>
    <lineage>
        <taxon>Bacteria</taxon>
        <taxon>Pseudomonadati</taxon>
        <taxon>Bacteroidota</taxon>
        <taxon>Flavobacteriia</taxon>
        <taxon>Flavobacteriales</taxon>
        <taxon>Flavobacteriaceae</taxon>
        <taxon>Flavobacterium</taxon>
    </lineage>
</organism>
<dbReference type="EMBL" id="JAJJMN010000002">
    <property type="protein sequence ID" value="MCC9020065.1"/>
    <property type="molecule type" value="Genomic_DNA"/>
</dbReference>
<evidence type="ECO:0000313" key="2">
    <source>
        <dbReference type="Proteomes" id="UP001430700"/>
    </source>
</evidence>
<gene>
    <name evidence="1" type="ORF">LNQ34_20055</name>
</gene>
<comment type="caution">
    <text evidence="1">The sequence shown here is derived from an EMBL/GenBank/DDBJ whole genome shotgun (WGS) entry which is preliminary data.</text>
</comment>